<sequence>MSSIIPFTFPETGQPFTLPAFDCEPIIKGLEGHLYVVEFDSGGVKVGFTSDPEARITTHRRAARNFGRRAVRGALTPPHVEARKNEQMLIAACRKAASVPDLHTGEYFPLDLDLAMGLISGLPQTRGDREAYESEMKARSGRLVGFFKSTLPQPPPASFGPVFPWAKHMDASAVDEFVRDLRDALEAPDPLAAVDHAAFEWFGNVVADLQSEMNAAIQGGAR</sequence>
<gene>
    <name evidence="1" type="ORF">STRTUCAR8_08640</name>
</gene>
<dbReference type="Proteomes" id="UP000010931">
    <property type="component" value="Unassembled WGS sequence"/>
</dbReference>
<dbReference type="AlphaFoldDB" id="L7FG66"/>
<dbReference type="RefSeq" id="WP_006374677.1">
    <property type="nucleotide sequence ID" value="NZ_AEJB01000107.1"/>
</dbReference>
<name>L7FG66_STRT8</name>
<dbReference type="EMBL" id="AEJB01000107">
    <property type="protein sequence ID" value="ELP70051.1"/>
    <property type="molecule type" value="Genomic_DNA"/>
</dbReference>
<keyword evidence="2" id="KW-1185">Reference proteome</keyword>
<proteinExistence type="predicted"/>
<evidence type="ECO:0000313" key="2">
    <source>
        <dbReference type="Proteomes" id="UP000010931"/>
    </source>
</evidence>
<dbReference type="PATRIC" id="fig|698760.3.peg.1304"/>
<accession>L7FG66</accession>
<comment type="caution">
    <text evidence="1">The sequence shown here is derived from an EMBL/GenBank/DDBJ whole genome shotgun (WGS) entry which is preliminary data.</text>
</comment>
<protein>
    <recommendedName>
        <fullName evidence="3">GIY-YIG nuclease family protein</fullName>
    </recommendedName>
</protein>
<reference evidence="1 2" key="1">
    <citation type="journal article" date="2011" name="Plasmid">
        <title>Streptomyces turgidiscabies Car8 contains a modular pathogenicity island that shares virulence genes with other actinobacterial plant pathogens.</title>
        <authorList>
            <person name="Huguet-Tapia J.C."/>
            <person name="Badger J.H."/>
            <person name="Loria R."/>
            <person name="Pettis G.S."/>
        </authorList>
    </citation>
    <scope>NUCLEOTIDE SEQUENCE [LARGE SCALE GENOMIC DNA]</scope>
    <source>
        <strain evidence="1 2">Car8</strain>
    </source>
</reference>
<organism evidence="1 2">
    <name type="scientific">Streptomyces turgidiscabies (strain Car8)</name>
    <dbReference type="NCBI Taxonomy" id="698760"/>
    <lineage>
        <taxon>Bacteria</taxon>
        <taxon>Bacillati</taxon>
        <taxon>Actinomycetota</taxon>
        <taxon>Actinomycetes</taxon>
        <taxon>Kitasatosporales</taxon>
        <taxon>Streptomycetaceae</taxon>
        <taxon>Streptomyces</taxon>
    </lineage>
</organism>
<evidence type="ECO:0000313" key="1">
    <source>
        <dbReference type="EMBL" id="ELP70051.1"/>
    </source>
</evidence>
<evidence type="ECO:0008006" key="3">
    <source>
        <dbReference type="Google" id="ProtNLM"/>
    </source>
</evidence>